<evidence type="ECO:0000313" key="1">
    <source>
        <dbReference type="EMBL" id="MBP0903064.1"/>
    </source>
</evidence>
<dbReference type="RefSeq" id="WP_209653050.1">
    <property type="nucleotide sequence ID" value="NZ_JAGJCB010000003.1"/>
</dbReference>
<dbReference type="InterPro" id="IPR019734">
    <property type="entry name" value="TPR_rpt"/>
</dbReference>
<proteinExistence type="predicted"/>
<dbReference type="InterPro" id="IPR011990">
    <property type="entry name" value="TPR-like_helical_dom_sf"/>
</dbReference>
<dbReference type="SMART" id="SM00028">
    <property type="entry name" value="TPR"/>
    <property type="match status" value="3"/>
</dbReference>
<evidence type="ECO:0000313" key="2">
    <source>
        <dbReference type="Proteomes" id="UP000670776"/>
    </source>
</evidence>
<gene>
    <name evidence="1" type="ORF">J8H85_04420</name>
</gene>
<dbReference type="Gene3D" id="1.25.40.10">
    <property type="entry name" value="Tetratricopeptide repeat domain"/>
    <property type="match status" value="1"/>
</dbReference>
<dbReference type="Pfam" id="PF13174">
    <property type="entry name" value="TPR_6"/>
    <property type="match status" value="1"/>
</dbReference>
<dbReference type="SUPFAM" id="SSF48452">
    <property type="entry name" value="TPR-like"/>
    <property type="match status" value="1"/>
</dbReference>
<sequence length="269" mass="32313">MTKILIFILSLSFMQCKSQVNLNTVASESIRKKQDSIIKKYVTNCAEKFNYKHQMFEWQNCLDEGLKADSTIAYLWQQKAMPYFKARKYEIGMNYLDKAVFYDSRRWLSYRAFIKCIFAKTYQDAIIDFEKCIDTEGNSYVMDHTYQFHIALCNLQLNQFKKAETIFSKDIEEQEKEWGEAHYLDLFYYGISKYEQGKWKEAIVQFDKSLKQYPKFSEVKYYKSICLLRLNDLENSKILYEQSKEDAINGYSINEDNNIYETYPYQVRW</sequence>
<dbReference type="Proteomes" id="UP000670776">
    <property type="component" value="Unassembled WGS sequence"/>
</dbReference>
<protein>
    <submittedName>
        <fullName evidence="1">Tetratricopeptide repeat protein</fullName>
    </submittedName>
</protein>
<name>A0ABS4BR55_9FLAO</name>
<keyword evidence="2" id="KW-1185">Reference proteome</keyword>
<organism evidence="1 2">
    <name type="scientific">Mariniflexile gromovii</name>
    <dbReference type="NCBI Taxonomy" id="362523"/>
    <lineage>
        <taxon>Bacteria</taxon>
        <taxon>Pseudomonadati</taxon>
        <taxon>Bacteroidota</taxon>
        <taxon>Flavobacteriia</taxon>
        <taxon>Flavobacteriales</taxon>
        <taxon>Flavobacteriaceae</taxon>
        <taxon>Mariniflexile</taxon>
    </lineage>
</organism>
<accession>A0ABS4BR55</accession>
<comment type="caution">
    <text evidence="1">The sequence shown here is derived from an EMBL/GenBank/DDBJ whole genome shotgun (WGS) entry which is preliminary data.</text>
</comment>
<dbReference type="EMBL" id="JAGJCB010000003">
    <property type="protein sequence ID" value="MBP0903064.1"/>
    <property type="molecule type" value="Genomic_DNA"/>
</dbReference>
<reference evidence="1 2" key="1">
    <citation type="submission" date="2021-04" db="EMBL/GenBank/DDBJ databases">
        <title>Mariniflexile gromovii gen. nov., sp. nov., a gliding bacterium isolated from the sea urchin Strongylocentrotus intermedius.</title>
        <authorList>
            <person name="Ko S."/>
            <person name="Le V."/>
            <person name="Ahn C.-Y."/>
            <person name="Oh H.-M."/>
        </authorList>
    </citation>
    <scope>NUCLEOTIDE SEQUENCE [LARGE SCALE GENOMIC DNA]</scope>
    <source>
        <strain evidence="1 2">KCTC 12570</strain>
    </source>
</reference>